<dbReference type="EMBL" id="JAMGBC010000001">
    <property type="protein sequence ID" value="MCL6679756.1"/>
    <property type="molecule type" value="Genomic_DNA"/>
</dbReference>
<keyword evidence="1" id="KW-0732">Signal</keyword>
<proteinExistence type="predicted"/>
<organism evidence="2 3">
    <name type="scientific">Sphingomonas anseongensis</name>
    <dbReference type="NCBI Taxonomy" id="2908207"/>
    <lineage>
        <taxon>Bacteria</taxon>
        <taxon>Pseudomonadati</taxon>
        <taxon>Pseudomonadota</taxon>
        <taxon>Alphaproteobacteria</taxon>
        <taxon>Sphingomonadales</taxon>
        <taxon>Sphingomonadaceae</taxon>
        <taxon>Sphingomonas</taxon>
    </lineage>
</organism>
<dbReference type="RefSeq" id="WP_249868638.1">
    <property type="nucleotide sequence ID" value="NZ_JAMGBC010000001.1"/>
</dbReference>
<comment type="caution">
    <text evidence="2">The sequence shown here is derived from an EMBL/GenBank/DDBJ whole genome shotgun (WGS) entry which is preliminary data.</text>
</comment>
<feature type="signal peptide" evidence="1">
    <location>
        <begin position="1"/>
        <end position="19"/>
    </location>
</feature>
<evidence type="ECO:0000313" key="3">
    <source>
        <dbReference type="Proteomes" id="UP001165343"/>
    </source>
</evidence>
<reference evidence="2" key="1">
    <citation type="submission" date="2022-05" db="EMBL/GenBank/DDBJ databases">
        <authorList>
            <person name="Jo J.-H."/>
            <person name="Im W.-T."/>
        </authorList>
    </citation>
    <scope>NUCLEOTIDE SEQUENCE</scope>
    <source>
        <strain evidence="2">RG327</strain>
    </source>
</reference>
<sequence>MRFILIALSLSAAATQADAARILFAGGNWAAIDFGVRCEARSKALWAKRNTEPFAGFAFDRAGARQGQFYVHLGRPARTGAAVMATIGTEPFLLGANGQWAWSRSPDQQAGLLDAARYGTGMRIEYRDSSGRRTVEHYALAGAATAIDSAAAACAGIKGGS</sequence>
<keyword evidence="3" id="KW-1185">Reference proteome</keyword>
<dbReference type="Proteomes" id="UP001165343">
    <property type="component" value="Unassembled WGS sequence"/>
</dbReference>
<name>A0ABT0RHM2_9SPHN</name>
<evidence type="ECO:0000256" key="1">
    <source>
        <dbReference type="SAM" id="SignalP"/>
    </source>
</evidence>
<evidence type="ECO:0000313" key="2">
    <source>
        <dbReference type="EMBL" id="MCL6679756.1"/>
    </source>
</evidence>
<accession>A0ABT0RHM2</accession>
<gene>
    <name evidence="2" type="ORF">LZ519_10590</name>
</gene>
<protein>
    <submittedName>
        <fullName evidence="2">Uncharacterized protein</fullName>
    </submittedName>
</protein>
<feature type="chain" id="PRO_5045759246" evidence="1">
    <location>
        <begin position="20"/>
        <end position="161"/>
    </location>
</feature>